<dbReference type="Gene3D" id="3.20.70.20">
    <property type="match status" value="1"/>
</dbReference>
<sequence>MQKPITNLGGLERTKKLRDNLLSKKPQMCHERAVIYTRVYKETEGEPMIIRRAKAFRALLEEMTIYILDGELIVGNQASTPRSAPIYPETEAYYLLEEGLDHFEKRPQDPFVVREEVKKKLEEVLPWWKGKTVEEVAPLKMPELTCRLMNLRHKVFHPEIHLRGGIGHVSADFWRVLNRGFEGLKQEAEQRLSNLDFTDPEDLEKKDFYRAAIIICEGVINFAKRYAQLARKLAAQEKDHKRKEELEKIAQVCERVPAKPARTYHEALQAIWFSHLLLQIESNGLGTSPGRLDQYLYPFYKKDIEEGRITKEQAQEILECFWVKIEEIKRVYDSECARDYAGYSTELNLTIGGQKEDGTDATNEVSYMCLDAQDHLRMAHPNFTVRYHSKLPDSLLHRACEVIRIGTGQPELLNDEAHVPSLMNRGIKLEDARGYTNIGCVEPAVPGKTCSWSNAAMFNLGKCLELALNNGKCLLCGEQVGPETGDPGSFTCIEDVMQAYREQVAYFVKHMIICLNAIDLTHKELVQTPYLSLLVSDCMEKGKDIT</sequence>
<accession>A0A662D9Z6</accession>
<dbReference type="GO" id="GO:0005829">
    <property type="term" value="C:cytosol"/>
    <property type="evidence" value="ECO:0007669"/>
    <property type="project" value="TreeGrafter"/>
</dbReference>
<dbReference type="Proteomes" id="UP000280417">
    <property type="component" value="Unassembled WGS sequence"/>
</dbReference>
<dbReference type="PANTHER" id="PTHR43641:SF2">
    <property type="entry name" value="DEHYDRATASE YBIW-RELATED"/>
    <property type="match status" value="1"/>
</dbReference>
<evidence type="ECO:0000313" key="3">
    <source>
        <dbReference type="Proteomes" id="UP000280417"/>
    </source>
</evidence>
<reference evidence="2 3" key="1">
    <citation type="submission" date="2018-06" db="EMBL/GenBank/DDBJ databases">
        <title>Extensive metabolic versatility and redundancy in microbially diverse, dynamic hydrothermal sediments.</title>
        <authorList>
            <person name="Dombrowski N."/>
            <person name="Teske A."/>
            <person name="Baker B.J."/>
        </authorList>
    </citation>
    <scope>NUCLEOTIDE SEQUENCE [LARGE SCALE GENOMIC DNA]</scope>
    <source>
        <strain evidence="2">B3_G15</strain>
    </source>
</reference>
<evidence type="ECO:0000259" key="1">
    <source>
        <dbReference type="PROSITE" id="PS51554"/>
    </source>
</evidence>
<protein>
    <submittedName>
        <fullName evidence="2">Glycyl radical protein</fullName>
    </submittedName>
</protein>
<dbReference type="EMBL" id="QMQA01000278">
    <property type="protein sequence ID" value="RLE11171.1"/>
    <property type="molecule type" value="Genomic_DNA"/>
</dbReference>
<dbReference type="AlphaFoldDB" id="A0A662D9Z6"/>
<dbReference type="InterPro" id="IPR051215">
    <property type="entry name" value="GRE"/>
</dbReference>
<dbReference type="PANTHER" id="PTHR43641">
    <property type="entry name" value="FORMATE ACETYLTRANSFERASE 3-RELATED"/>
    <property type="match status" value="1"/>
</dbReference>
<organism evidence="2 3">
    <name type="scientific">Aerophobetes bacterium</name>
    <dbReference type="NCBI Taxonomy" id="2030807"/>
    <lineage>
        <taxon>Bacteria</taxon>
        <taxon>Candidatus Aerophobota</taxon>
    </lineage>
</organism>
<dbReference type="Pfam" id="PF02901">
    <property type="entry name" value="PFL-like"/>
    <property type="match status" value="1"/>
</dbReference>
<dbReference type="SUPFAM" id="SSF51998">
    <property type="entry name" value="PFL-like glycyl radical enzymes"/>
    <property type="match status" value="1"/>
</dbReference>
<comment type="caution">
    <text evidence="2">The sequence shown here is derived from an EMBL/GenBank/DDBJ whole genome shotgun (WGS) entry which is preliminary data.</text>
</comment>
<feature type="non-terminal residue" evidence="2">
    <location>
        <position position="546"/>
    </location>
</feature>
<proteinExistence type="predicted"/>
<name>A0A662D9Z6_UNCAE</name>
<gene>
    <name evidence="2" type="ORF">DRJ04_08530</name>
</gene>
<feature type="domain" description="PFL" evidence="1">
    <location>
        <begin position="12"/>
        <end position="546"/>
    </location>
</feature>
<dbReference type="InterPro" id="IPR004184">
    <property type="entry name" value="PFL_dom"/>
</dbReference>
<dbReference type="PROSITE" id="PS51554">
    <property type="entry name" value="PFL"/>
    <property type="match status" value="1"/>
</dbReference>
<dbReference type="GO" id="GO:0003824">
    <property type="term" value="F:catalytic activity"/>
    <property type="evidence" value="ECO:0007669"/>
    <property type="project" value="InterPro"/>
</dbReference>
<evidence type="ECO:0000313" key="2">
    <source>
        <dbReference type="EMBL" id="RLE11171.1"/>
    </source>
</evidence>